<dbReference type="InterPro" id="IPR009003">
    <property type="entry name" value="Peptidase_S1_PA"/>
</dbReference>
<dbReference type="SUPFAM" id="SSF47090">
    <property type="entry name" value="PGBD-like"/>
    <property type="match status" value="1"/>
</dbReference>
<feature type="signal peptide" evidence="2">
    <location>
        <begin position="1"/>
        <end position="21"/>
    </location>
</feature>
<dbReference type="RefSeq" id="WP_160895140.1">
    <property type="nucleotide sequence ID" value="NZ_WUMU01000016.1"/>
</dbReference>
<dbReference type="Pfam" id="PF01471">
    <property type="entry name" value="PG_binding_1"/>
    <property type="match status" value="1"/>
</dbReference>
<feature type="domain" description="Peptidoglycan binding-like" evidence="3">
    <location>
        <begin position="163"/>
        <end position="215"/>
    </location>
</feature>
<evidence type="ECO:0000259" key="3">
    <source>
        <dbReference type="Pfam" id="PF01471"/>
    </source>
</evidence>
<dbReference type="EMBL" id="WUMU01000016">
    <property type="protein sequence ID" value="MXN19018.1"/>
    <property type="molecule type" value="Genomic_DNA"/>
</dbReference>
<evidence type="ECO:0000256" key="2">
    <source>
        <dbReference type="SAM" id="SignalP"/>
    </source>
</evidence>
<dbReference type="AlphaFoldDB" id="A0A6L7G695"/>
<dbReference type="Gene3D" id="1.10.101.10">
    <property type="entry name" value="PGBD-like superfamily/PGBD"/>
    <property type="match status" value="1"/>
</dbReference>
<proteinExistence type="predicted"/>
<dbReference type="Gene3D" id="2.40.10.10">
    <property type="entry name" value="Trypsin-like serine proteases"/>
    <property type="match status" value="2"/>
</dbReference>
<accession>A0A6L7G695</accession>
<comment type="caution">
    <text evidence="4">The sequence shown here is derived from an EMBL/GenBank/DDBJ whole genome shotgun (WGS) entry which is preliminary data.</text>
</comment>
<protein>
    <submittedName>
        <fullName evidence="4">Peptidoglycan-binding protein</fullName>
    </submittedName>
</protein>
<dbReference type="InterPro" id="IPR043504">
    <property type="entry name" value="Peptidase_S1_PA_chymotrypsin"/>
</dbReference>
<feature type="region of interest" description="Disordered" evidence="1">
    <location>
        <begin position="105"/>
        <end position="141"/>
    </location>
</feature>
<organism evidence="4 5">
    <name type="scientific">Pseudooceanicola albus</name>
    <dbReference type="NCBI Taxonomy" id="2692189"/>
    <lineage>
        <taxon>Bacteria</taxon>
        <taxon>Pseudomonadati</taxon>
        <taxon>Pseudomonadota</taxon>
        <taxon>Alphaproteobacteria</taxon>
        <taxon>Rhodobacterales</taxon>
        <taxon>Paracoccaceae</taxon>
        <taxon>Pseudooceanicola</taxon>
    </lineage>
</organism>
<feature type="chain" id="PRO_5026693029" evidence="2">
    <location>
        <begin position="22"/>
        <end position="589"/>
    </location>
</feature>
<evidence type="ECO:0000256" key="1">
    <source>
        <dbReference type="SAM" id="MobiDB-lite"/>
    </source>
</evidence>
<evidence type="ECO:0000313" key="5">
    <source>
        <dbReference type="Proteomes" id="UP000477911"/>
    </source>
</evidence>
<dbReference type="SUPFAM" id="SSF50494">
    <property type="entry name" value="Trypsin-like serine proteases"/>
    <property type="match status" value="1"/>
</dbReference>
<dbReference type="InterPro" id="IPR036365">
    <property type="entry name" value="PGBD-like_sf"/>
</dbReference>
<keyword evidence="5" id="KW-1185">Reference proteome</keyword>
<dbReference type="InterPro" id="IPR036366">
    <property type="entry name" value="PGBDSf"/>
</dbReference>
<gene>
    <name evidence="4" type="ORF">GR170_14320</name>
</gene>
<evidence type="ECO:0000313" key="4">
    <source>
        <dbReference type="EMBL" id="MXN19018.1"/>
    </source>
</evidence>
<feature type="compositionally biased region" description="Low complexity" evidence="1">
    <location>
        <begin position="121"/>
        <end position="137"/>
    </location>
</feature>
<dbReference type="Pfam" id="PF13365">
    <property type="entry name" value="Trypsin_2"/>
    <property type="match status" value="1"/>
</dbReference>
<dbReference type="Proteomes" id="UP000477911">
    <property type="component" value="Unassembled WGS sequence"/>
</dbReference>
<sequence length="589" mass="61702">MYRILLALAVMLALAPRIATAQGTGVYVQIEAKPTMAEAQAAISQYETYLQDVNGFTLANGFYAIALGPYTREDAGQVLRVLRGEGRIPGDSYIASPSWYAGQFWPPAGDSPAPQAPAPAPEAQSPAPQAQAPAPQSDGFQSTLPEETVAEARAGEAQLDRGQRDQLQQALKAAGFYSGAIDGAFGRGTRNAMASWQAAQGYEATGVLTTSQRATLVRDYNAVLSGLDLRQVEDSRAGISVQMPTARVAFDRYDAPFAFYKATSGADTAAPRVILISQPGDRGALSALYEILQTLAIVPANGPRSRTANGFTITGRNSRIVSYTEASLEDGQIKGFTLVWPAGDDSRFDRLRAEMKASFRRLPDVLPAAAARADDGQSIDLVSGLQLRRPAQSRSGLFVDSSGAVLTVASAVAQCARITLDQDIPAQVVQSDPDTGLAVLRPDHAIAPRGVAAFASGEAPLGASIAVAGYSYQGVLGAPTLSFGKVAGLTGLDGESGIDRLAVRVQKGDAGGAVLDMSGRVLGILRAPAASPERKLPANVAFSLEADTVTGFLRDAGVTPKLSAPAPEIAPERLSRQARDMAVLVSCWN</sequence>
<dbReference type="InterPro" id="IPR002477">
    <property type="entry name" value="Peptidoglycan-bd-like"/>
</dbReference>
<keyword evidence="2" id="KW-0732">Signal</keyword>
<reference evidence="4 5" key="1">
    <citation type="submission" date="2019-12" db="EMBL/GenBank/DDBJ databases">
        <authorList>
            <person name="Li M."/>
        </authorList>
    </citation>
    <scope>NUCLEOTIDE SEQUENCE [LARGE SCALE GENOMIC DNA]</scope>
    <source>
        <strain evidence="4 5">GBMRC 2024</strain>
    </source>
</reference>
<name>A0A6L7G695_9RHOB</name>